<evidence type="ECO:0000256" key="5">
    <source>
        <dbReference type="ARBA" id="ARBA00022723"/>
    </source>
</evidence>
<keyword evidence="5 9" id="KW-0479">Metal-binding</keyword>
<accession>A0A167JI70</accession>
<keyword evidence="7 9" id="KW-0408">Iron</keyword>
<evidence type="ECO:0000256" key="9">
    <source>
        <dbReference type="PIRSR" id="PIRSR602401-1"/>
    </source>
</evidence>
<dbReference type="InterPro" id="IPR001128">
    <property type="entry name" value="Cyt_P450"/>
</dbReference>
<feature type="binding site" description="axial binding residue" evidence="9">
    <location>
        <position position="456"/>
    </location>
    <ligand>
        <name>heme</name>
        <dbReference type="ChEBI" id="CHEBI:30413"/>
    </ligand>
    <ligandPart>
        <name>Fe</name>
        <dbReference type="ChEBI" id="CHEBI:18248"/>
    </ligandPart>
</feature>
<dbReference type="EMBL" id="KV417300">
    <property type="protein sequence ID" value="KZO93617.1"/>
    <property type="molecule type" value="Genomic_DNA"/>
</dbReference>
<proteinExistence type="inferred from homology"/>
<organism evidence="11 12">
    <name type="scientific">Calocera viscosa (strain TUFC12733)</name>
    <dbReference type="NCBI Taxonomy" id="1330018"/>
    <lineage>
        <taxon>Eukaryota</taxon>
        <taxon>Fungi</taxon>
        <taxon>Dikarya</taxon>
        <taxon>Basidiomycota</taxon>
        <taxon>Agaricomycotina</taxon>
        <taxon>Dacrymycetes</taxon>
        <taxon>Dacrymycetales</taxon>
        <taxon>Dacrymycetaceae</taxon>
        <taxon>Calocera</taxon>
    </lineage>
</organism>
<dbReference type="GO" id="GO:0005506">
    <property type="term" value="F:iron ion binding"/>
    <property type="evidence" value="ECO:0007669"/>
    <property type="project" value="InterPro"/>
</dbReference>
<keyword evidence="8 10" id="KW-0503">Monooxygenase</keyword>
<name>A0A167JI70_CALVF</name>
<dbReference type="PANTHER" id="PTHR24305:SF166">
    <property type="entry name" value="CYTOCHROME P450 12A4, MITOCHONDRIAL-RELATED"/>
    <property type="match status" value="1"/>
</dbReference>
<reference evidence="11 12" key="1">
    <citation type="journal article" date="2016" name="Mol. Biol. Evol.">
        <title>Comparative Genomics of Early-Diverging Mushroom-Forming Fungi Provides Insights into the Origins of Lignocellulose Decay Capabilities.</title>
        <authorList>
            <person name="Nagy L.G."/>
            <person name="Riley R."/>
            <person name="Tritt A."/>
            <person name="Adam C."/>
            <person name="Daum C."/>
            <person name="Floudas D."/>
            <person name="Sun H."/>
            <person name="Yadav J.S."/>
            <person name="Pangilinan J."/>
            <person name="Larsson K.H."/>
            <person name="Matsuura K."/>
            <person name="Barry K."/>
            <person name="Labutti K."/>
            <person name="Kuo R."/>
            <person name="Ohm R.A."/>
            <person name="Bhattacharya S.S."/>
            <person name="Shirouzu T."/>
            <person name="Yoshinaga Y."/>
            <person name="Martin F.M."/>
            <person name="Grigoriev I.V."/>
            <person name="Hibbett D.S."/>
        </authorList>
    </citation>
    <scope>NUCLEOTIDE SEQUENCE [LARGE SCALE GENOMIC DNA]</scope>
    <source>
        <strain evidence="11 12">TUFC12733</strain>
    </source>
</reference>
<comment type="similarity">
    <text evidence="3 10">Belongs to the cytochrome P450 family.</text>
</comment>
<sequence>MLSWTLIALITISGWAISCLITYRRQLADVQYLAGPRHPFSPFTLVAALLPTTDWTAGLLMNWVGRHACKSLGLHDVIALVPFISGRSVLYTRSVEVAKQILGHKSDWDKVAEQVDALALFGENLFSSYREGWQRHRRIAGPGFKPKLYEQVWNESIRTYYEMIRTEGWLARESYLHGDVTAMTSKIALYLIASCGFGMSLSWDKAVGEQIKGMTLGECFHIVSSSIYAQIFLPKWVFRLPFKTLRKIHQANFVLESILLGIIERRKADGAANRKERAEKDVFTLLLDANEDEADRKNALTDRELLSDVFLLLVAGHETTSHALASSLGLLACNPDIQEKARKEIISVVPDGCDPTFHDSERFLYVQACFLEAIRLFPSVAGIPQRAVADTILHISADNGTTTDLVVKRDQYIVIDLFAISYNSSYYPDPDQYIPERWLDPTTEQGVNFGAGPRICIGRKFALSEATAILAMIIRDFTIEPVLREGETLVQWRLRCLDGSVANSLGFGPTAFPLRFKKRG</sequence>
<keyword evidence="6 10" id="KW-0560">Oxidoreductase</keyword>
<dbReference type="PRINTS" id="PR00463">
    <property type="entry name" value="EP450I"/>
</dbReference>
<dbReference type="AlphaFoldDB" id="A0A167JI70"/>
<dbReference type="GO" id="GO:0004497">
    <property type="term" value="F:monooxygenase activity"/>
    <property type="evidence" value="ECO:0007669"/>
    <property type="project" value="UniProtKB-KW"/>
</dbReference>
<evidence type="ECO:0000313" key="11">
    <source>
        <dbReference type="EMBL" id="KZO93617.1"/>
    </source>
</evidence>
<evidence type="ECO:0000256" key="2">
    <source>
        <dbReference type="ARBA" id="ARBA00005179"/>
    </source>
</evidence>
<dbReference type="OrthoDB" id="1470350at2759"/>
<dbReference type="GO" id="GO:0020037">
    <property type="term" value="F:heme binding"/>
    <property type="evidence" value="ECO:0007669"/>
    <property type="project" value="InterPro"/>
</dbReference>
<dbReference type="PANTHER" id="PTHR24305">
    <property type="entry name" value="CYTOCHROME P450"/>
    <property type="match status" value="1"/>
</dbReference>
<keyword evidence="4 9" id="KW-0349">Heme</keyword>
<evidence type="ECO:0000313" key="12">
    <source>
        <dbReference type="Proteomes" id="UP000076738"/>
    </source>
</evidence>
<evidence type="ECO:0000256" key="4">
    <source>
        <dbReference type="ARBA" id="ARBA00022617"/>
    </source>
</evidence>
<evidence type="ECO:0000256" key="3">
    <source>
        <dbReference type="ARBA" id="ARBA00010617"/>
    </source>
</evidence>
<evidence type="ECO:0000256" key="1">
    <source>
        <dbReference type="ARBA" id="ARBA00001971"/>
    </source>
</evidence>
<evidence type="ECO:0000256" key="8">
    <source>
        <dbReference type="ARBA" id="ARBA00023033"/>
    </source>
</evidence>
<dbReference type="Pfam" id="PF00067">
    <property type="entry name" value="p450"/>
    <property type="match status" value="1"/>
</dbReference>
<dbReference type="InterPro" id="IPR036396">
    <property type="entry name" value="Cyt_P450_sf"/>
</dbReference>
<comment type="pathway">
    <text evidence="2">Secondary metabolite biosynthesis.</text>
</comment>
<keyword evidence="12" id="KW-1185">Reference proteome</keyword>
<dbReference type="PROSITE" id="PS00086">
    <property type="entry name" value="CYTOCHROME_P450"/>
    <property type="match status" value="1"/>
</dbReference>
<dbReference type="GO" id="GO:0016705">
    <property type="term" value="F:oxidoreductase activity, acting on paired donors, with incorporation or reduction of molecular oxygen"/>
    <property type="evidence" value="ECO:0007669"/>
    <property type="project" value="InterPro"/>
</dbReference>
<gene>
    <name evidence="11" type="ORF">CALVIDRAFT_582684</name>
</gene>
<evidence type="ECO:0000256" key="7">
    <source>
        <dbReference type="ARBA" id="ARBA00023004"/>
    </source>
</evidence>
<evidence type="ECO:0000256" key="6">
    <source>
        <dbReference type="ARBA" id="ARBA00023002"/>
    </source>
</evidence>
<dbReference type="InterPro" id="IPR017972">
    <property type="entry name" value="Cyt_P450_CS"/>
</dbReference>
<comment type="cofactor">
    <cofactor evidence="1 9">
        <name>heme</name>
        <dbReference type="ChEBI" id="CHEBI:30413"/>
    </cofactor>
</comment>
<dbReference type="PRINTS" id="PR00385">
    <property type="entry name" value="P450"/>
</dbReference>
<dbReference type="InterPro" id="IPR050121">
    <property type="entry name" value="Cytochrome_P450_monoxygenase"/>
</dbReference>
<dbReference type="STRING" id="1330018.A0A167JI70"/>
<dbReference type="InterPro" id="IPR002401">
    <property type="entry name" value="Cyt_P450_E_grp-I"/>
</dbReference>
<protein>
    <submittedName>
        <fullName evidence="11">Cytochrome P450</fullName>
    </submittedName>
</protein>
<dbReference type="Proteomes" id="UP000076738">
    <property type="component" value="Unassembled WGS sequence"/>
</dbReference>
<evidence type="ECO:0000256" key="10">
    <source>
        <dbReference type="RuleBase" id="RU000461"/>
    </source>
</evidence>
<dbReference type="SUPFAM" id="SSF48264">
    <property type="entry name" value="Cytochrome P450"/>
    <property type="match status" value="1"/>
</dbReference>
<dbReference type="Gene3D" id="1.10.630.10">
    <property type="entry name" value="Cytochrome P450"/>
    <property type="match status" value="1"/>
</dbReference>